<dbReference type="PANTHER" id="PTHR11161:SF0">
    <property type="entry name" value="O-ACYLTRANSFERASE LIKE PROTEIN"/>
    <property type="match status" value="1"/>
</dbReference>
<keyword evidence="2" id="KW-1185">Reference proteome</keyword>
<keyword evidence="1" id="KW-1133">Transmembrane helix</keyword>
<dbReference type="InterPro" id="IPR052728">
    <property type="entry name" value="O2_lipid_transport_reg"/>
</dbReference>
<protein>
    <submittedName>
        <fullName evidence="3">Uncharacterized protein</fullName>
    </submittedName>
</protein>
<sequence length="147" mass="16032">MLKRNNVCSGKDQSGIDDYMMFLYAAPWVRCTPYIMGILTGYFLHKTKGKKLTIHPASDITRSLLVAIILWCASVAIALACVLGLYNNIKGIPISIATAASYNNFSRVGWALALAWVVIACQNNVAGKFSTADASSTSFESILEQFK</sequence>
<organism evidence="2 3">
    <name type="scientific">Parascaris equorum</name>
    <name type="common">Equine roundworm</name>
    <dbReference type="NCBI Taxonomy" id="6256"/>
    <lineage>
        <taxon>Eukaryota</taxon>
        <taxon>Metazoa</taxon>
        <taxon>Ecdysozoa</taxon>
        <taxon>Nematoda</taxon>
        <taxon>Chromadorea</taxon>
        <taxon>Rhabditida</taxon>
        <taxon>Spirurina</taxon>
        <taxon>Ascaridomorpha</taxon>
        <taxon>Ascaridoidea</taxon>
        <taxon>Ascarididae</taxon>
        <taxon>Parascaris</taxon>
    </lineage>
</organism>
<name>A0A914RG91_PAREQ</name>
<reference evidence="3" key="1">
    <citation type="submission" date="2022-11" db="UniProtKB">
        <authorList>
            <consortium name="WormBaseParasite"/>
        </authorList>
    </citation>
    <scope>IDENTIFICATION</scope>
</reference>
<evidence type="ECO:0000313" key="3">
    <source>
        <dbReference type="WBParaSite" id="PEQ_0000379701-mRNA-1"/>
    </source>
</evidence>
<dbReference type="Proteomes" id="UP000887564">
    <property type="component" value="Unplaced"/>
</dbReference>
<dbReference type="WBParaSite" id="PEQ_0000379701-mRNA-1">
    <property type="protein sequence ID" value="PEQ_0000379701-mRNA-1"/>
    <property type="gene ID" value="PEQ_0000379701"/>
</dbReference>
<keyword evidence="1" id="KW-0812">Transmembrane</keyword>
<dbReference type="PANTHER" id="PTHR11161">
    <property type="entry name" value="O-ACYLTRANSFERASE"/>
    <property type="match status" value="1"/>
</dbReference>
<evidence type="ECO:0000256" key="1">
    <source>
        <dbReference type="SAM" id="Phobius"/>
    </source>
</evidence>
<keyword evidence="1" id="KW-0472">Membrane</keyword>
<dbReference type="AlphaFoldDB" id="A0A914RG91"/>
<feature type="transmembrane region" description="Helical" evidence="1">
    <location>
        <begin position="64"/>
        <end position="86"/>
    </location>
</feature>
<feature type="transmembrane region" description="Helical" evidence="1">
    <location>
        <begin position="21"/>
        <end position="44"/>
    </location>
</feature>
<proteinExistence type="predicted"/>
<accession>A0A914RG91</accession>
<evidence type="ECO:0000313" key="2">
    <source>
        <dbReference type="Proteomes" id="UP000887564"/>
    </source>
</evidence>